<dbReference type="Gene3D" id="1.25.40.10">
    <property type="entry name" value="Tetratricopeptide repeat domain"/>
    <property type="match status" value="1"/>
</dbReference>
<proteinExistence type="predicted"/>
<sequence>MEISDQAWNNLCWFGSLRGEAEAVIPACEQAVTLEPEEAGPRGNLGIAKALTGDKEAAIQEFQAYIELSDNPGANRQVQGYINTLSAGENPFTEAEIQRLLGE</sequence>
<dbReference type="Proteomes" id="UP001056708">
    <property type="component" value="Chromosome"/>
</dbReference>
<organism evidence="1 2">
    <name type="scientific">Phormidium yuhuli AB48</name>
    <dbReference type="NCBI Taxonomy" id="2940671"/>
    <lineage>
        <taxon>Bacteria</taxon>
        <taxon>Bacillati</taxon>
        <taxon>Cyanobacteriota</taxon>
        <taxon>Cyanophyceae</taxon>
        <taxon>Oscillatoriophycideae</taxon>
        <taxon>Oscillatoriales</taxon>
        <taxon>Oscillatoriaceae</taxon>
        <taxon>Phormidium</taxon>
        <taxon>Phormidium yuhuli</taxon>
    </lineage>
</organism>
<gene>
    <name evidence="1" type="ORF">NEA10_11365</name>
</gene>
<evidence type="ECO:0000313" key="1">
    <source>
        <dbReference type="EMBL" id="USR89489.1"/>
    </source>
</evidence>
<dbReference type="SUPFAM" id="SSF48452">
    <property type="entry name" value="TPR-like"/>
    <property type="match status" value="1"/>
</dbReference>
<name>A0ABY5AJZ2_9CYAN</name>
<evidence type="ECO:0000313" key="2">
    <source>
        <dbReference type="Proteomes" id="UP001056708"/>
    </source>
</evidence>
<reference evidence="1" key="1">
    <citation type="submission" date="2022-06" db="EMBL/GenBank/DDBJ databases">
        <title>Genome sequence of Phormidium yuhuli AB48 isolated from an industrial photobioreactor environment.</title>
        <authorList>
            <person name="Qiu Y."/>
            <person name="Noonan A.J.C."/>
            <person name="Dofher K."/>
            <person name="Koch M."/>
            <person name="Kieft B."/>
            <person name="Lin X."/>
            <person name="Ziels R.M."/>
            <person name="Hallam S.J."/>
        </authorList>
    </citation>
    <scope>NUCLEOTIDE SEQUENCE</scope>
    <source>
        <strain evidence="1">AB48</strain>
    </source>
</reference>
<protein>
    <recommendedName>
        <fullName evidence="3">Tetratricopeptide repeat protein</fullName>
    </recommendedName>
</protein>
<dbReference type="RefSeq" id="WP_252660056.1">
    <property type="nucleotide sequence ID" value="NZ_CP098611.1"/>
</dbReference>
<evidence type="ECO:0008006" key="3">
    <source>
        <dbReference type="Google" id="ProtNLM"/>
    </source>
</evidence>
<dbReference type="EMBL" id="CP098611">
    <property type="protein sequence ID" value="USR89489.1"/>
    <property type="molecule type" value="Genomic_DNA"/>
</dbReference>
<accession>A0ABY5AJZ2</accession>
<keyword evidence="2" id="KW-1185">Reference proteome</keyword>
<dbReference type="InterPro" id="IPR011990">
    <property type="entry name" value="TPR-like_helical_dom_sf"/>
</dbReference>